<proteinExistence type="predicted"/>
<reference evidence="2 3" key="1">
    <citation type="submission" date="2013-12" db="EMBL/GenBank/DDBJ databases">
        <title>The Genome Sequence of Candida albicans P78048.</title>
        <authorList>
            <consortium name="The Broad Institute Genome Sequencing Platform"/>
            <consortium name="The Broad Institute Genome Sequencing Center for Infectious Disease"/>
            <person name="Cuomo C."/>
            <person name="Bennett R."/>
            <person name="Hirakawa M."/>
            <person name="Noverr M."/>
            <person name="Mitchell A."/>
            <person name="Young S.K."/>
            <person name="Zeng Q."/>
            <person name="Gargeya S."/>
            <person name="Fitzgerald M."/>
            <person name="Abouelleil A."/>
            <person name="Alvarado L."/>
            <person name="Berlin A.M."/>
            <person name="Chapman S.B."/>
            <person name="Dewar J."/>
            <person name="Goldberg J."/>
            <person name="Griggs A."/>
            <person name="Gujja S."/>
            <person name="Hansen M."/>
            <person name="Howarth C."/>
            <person name="Imamovic A."/>
            <person name="Larimer J."/>
            <person name="McCowan C."/>
            <person name="Murphy C."/>
            <person name="Pearson M."/>
            <person name="Priest M."/>
            <person name="Roberts A."/>
            <person name="Saif S."/>
            <person name="Shea T."/>
            <person name="Sykes S."/>
            <person name="Wortman J."/>
            <person name="Nusbaum C."/>
            <person name="Birren B."/>
        </authorList>
    </citation>
    <scope>NUCLEOTIDE SEQUENCE [LARGE SCALE GENOMIC DNA]</scope>
    <source>
        <strain evidence="2 3">P78048</strain>
    </source>
</reference>
<feature type="compositionally biased region" description="Polar residues" evidence="1">
    <location>
        <begin position="1"/>
        <end position="25"/>
    </location>
</feature>
<name>A0AB34PKV9_CANAX</name>
<feature type="compositionally biased region" description="Polar residues" evidence="1">
    <location>
        <begin position="118"/>
        <end position="142"/>
    </location>
</feature>
<accession>A0AB34PKV9</accession>
<comment type="caution">
    <text evidence="2">The sequence shown here is derived from an EMBL/GenBank/DDBJ whole genome shotgun (WGS) entry which is preliminary data.</text>
</comment>
<feature type="region of interest" description="Disordered" evidence="1">
    <location>
        <begin position="1"/>
        <end position="45"/>
    </location>
</feature>
<evidence type="ECO:0000256" key="1">
    <source>
        <dbReference type="SAM" id="MobiDB-lite"/>
    </source>
</evidence>
<organism evidence="2 3">
    <name type="scientific">Candida albicans P78048</name>
    <dbReference type="NCBI Taxonomy" id="1094989"/>
    <lineage>
        <taxon>Eukaryota</taxon>
        <taxon>Fungi</taxon>
        <taxon>Dikarya</taxon>
        <taxon>Ascomycota</taxon>
        <taxon>Saccharomycotina</taxon>
        <taxon>Pichiomycetes</taxon>
        <taxon>Debaryomycetaceae</taxon>
        <taxon>Candida/Lodderomyces clade</taxon>
        <taxon>Candida</taxon>
    </lineage>
</organism>
<sequence>MQTTKYKPQYAKQTYPKTPNSNQYAQPDKEKNQNYKRTTPSNQYKKKTVNKTINVNQQPRRSRWGLGGFRSMWHIPMIFMFWRGFSKNRHQPQPQPQQNESINVTNINYPSFPENATAPVQHSQPNTNNTEQSLPSSSQNIKPKQDENHSVFLYHGAEEEKEVDSYY</sequence>
<protein>
    <submittedName>
        <fullName evidence="2">Uncharacterized protein</fullName>
    </submittedName>
</protein>
<gene>
    <name evidence="2" type="ORF">MG3_06120</name>
</gene>
<evidence type="ECO:0000313" key="2">
    <source>
        <dbReference type="EMBL" id="KGR01122.1"/>
    </source>
</evidence>
<dbReference type="Proteomes" id="UP000030161">
    <property type="component" value="Unassembled WGS sequence"/>
</dbReference>
<dbReference type="EMBL" id="AJIX01000056">
    <property type="protein sequence ID" value="KGR01122.1"/>
    <property type="molecule type" value="Genomic_DNA"/>
</dbReference>
<evidence type="ECO:0000313" key="3">
    <source>
        <dbReference type="Proteomes" id="UP000030161"/>
    </source>
</evidence>
<feature type="compositionally biased region" description="Polar residues" evidence="1">
    <location>
        <begin position="99"/>
        <end position="109"/>
    </location>
</feature>
<feature type="region of interest" description="Disordered" evidence="1">
    <location>
        <begin position="87"/>
        <end position="167"/>
    </location>
</feature>
<dbReference type="AlphaFoldDB" id="A0AB34PKV9"/>